<proteinExistence type="predicted"/>
<dbReference type="AlphaFoldDB" id="A0A9I9E6T2"/>
<feature type="compositionally biased region" description="Polar residues" evidence="1">
    <location>
        <begin position="80"/>
        <end position="109"/>
    </location>
</feature>
<evidence type="ECO:0000313" key="2">
    <source>
        <dbReference type="EnsemblPlants" id="MELO3C029598.2.1"/>
    </source>
</evidence>
<name>A0A9I9E6T2_CUCME</name>
<protein>
    <submittedName>
        <fullName evidence="2">Uncharacterized protein</fullName>
    </submittedName>
</protein>
<evidence type="ECO:0000256" key="1">
    <source>
        <dbReference type="SAM" id="MobiDB-lite"/>
    </source>
</evidence>
<organism evidence="2">
    <name type="scientific">Cucumis melo</name>
    <name type="common">Muskmelon</name>
    <dbReference type="NCBI Taxonomy" id="3656"/>
    <lineage>
        <taxon>Eukaryota</taxon>
        <taxon>Viridiplantae</taxon>
        <taxon>Streptophyta</taxon>
        <taxon>Embryophyta</taxon>
        <taxon>Tracheophyta</taxon>
        <taxon>Spermatophyta</taxon>
        <taxon>Magnoliopsida</taxon>
        <taxon>eudicotyledons</taxon>
        <taxon>Gunneridae</taxon>
        <taxon>Pentapetalae</taxon>
        <taxon>rosids</taxon>
        <taxon>fabids</taxon>
        <taxon>Cucurbitales</taxon>
        <taxon>Cucurbitaceae</taxon>
        <taxon>Benincaseae</taxon>
        <taxon>Cucumis</taxon>
    </lineage>
</organism>
<dbReference type="EnsemblPlants" id="MELO3C029598.2.1">
    <property type="protein sequence ID" value="MELO3C029598.2.1"/>
    <property type="gene ID" value="MELO3C029598.2"/>
</dbReference>
<feature type="region of interest" description="Disordered" evidence="1">
    <location>
        <begin position="78"/>
        <end position="109"/>
    </location>
</feature>
<reference evidence="2" key="1">
    <citation type="submission" date="2023-03" db="UniProtKB">
        <authorList>
            <consortium name="EnsemblPlants"/>
        </authorList>
    </citation>
    <scope>IDENTIFICATION</scope>
</reference>
<dbReference type="Gramene" id="MELO3C029598.2.1">
    <property type="protein sequence ID" value="MELO3C029598.2.1"/>
    <property type="gene ID" value="MELO3C029598.2"/>
</dbReference>
<sequence>MGFNEMKLLVHAFGVCPKPTERWKLCNKKMQGREDHQLEYKRKSCFSWTKVVEKKFMFNVIAAEEASSAEKFGTAKLAEATTQSTSNSKRMQNGISSASHTRQLQHLMC</sequence>
<accession>A0A9I9E6T2</accession>